<name>A0ACC2IF69_9PLEO</name>
<evidence type="ECO:0000313" key="1">
    <source>
        <dbReference type="EMBL" id="KAJ8113796.1"/>
    </source>
</evidence>
<comment type="caution">
    <text evidence="1">The sequence shown here is derived from an EMBL/GenBank/DDBJ whole genome shotgun (WGS) entry which is preliminary data.</text>
</comment>
<gene>
    <name evidence="1" type="ORF">OPT61_g4163</name>
</gene>
<dbReference type="Proteomes" id="UP001153331">
    <property type="component" value="Unassembled WGS sequence"/>
</dbReference>
<evidence type="ECO:0000313" key="2">
    <source>
        <dbReference type="Proteomes" id="UP001153331"/>
    </source>
</evidence>
<keyword evidence="2" id="KW-1185">Reference proteome</keyword>
<proteinExistence type="predicted"/>
<sequence>MGSAMLLCVDSPVRPSRAASQRPRQAFLVAHLKHVIKPGNTGSPDLRPVARKRRLRTRRDAVSGRREQEFKVRATKALVVAVRQLGHPSTDAVG</sequence>
<accession>A0ACC2IF69</accession>
<reference evidence="1" key="1">
    <citation type="submission" date="2022-11" db="EMBL/GenBank/DDBJ databases">
        <title>Genome Sequence of Boeremia exigua.</title>
        <authorList>
            <person name="Buettner E."/>
        </authorList>
    </citation>
    <scope>NUCLEOTIDE SEQUENCE</scope>
    <source>
        <strain evidence="1">CU02</strain>
    </source>
</reference>
<protein>
    <submittedName>
        <fullName evidence="1">Uncharacterized protein</fullName>
    </submittedName>
</protein>
<organism evidence="1 2">
    <name type="scientific">Boeremia exigua</name>
    <dbReference type="NCBI Taxonomy" id="749465"/>
    <lineage>
        <taxon>Eukaryota</taxon>
        <taxon>Fungi</taxon>
        <taxon>Dikarya</taxon>
        <taxon>Ascomycota</taxon>
        <taxon>Pezizomycotina</taxon>
        <taxon>Dothideomycetes</taxon>
        <taxon>Pleosporomycetidae</taxon>
        <taxon>Pleosporales</taxon>
        <taxon>Pleosporineae</taxon>
        <taxon>Didymellaceae</taxon>
        <taxon>Boeremia</taxon>
    </lineage>
</organism>
<dbReference type="EMBL" id="JAPHNI010000230">
    <property type="protein sequence ID" value="KAJ8113796.1"/>
    <property type="molecule type" value="Genomic_DNA"/>
</dbReference>